<reference evidence="1" key="1">
    <citation type="submission" date="2019-03" db="EMBL/GenBank/DDBJ databases">
        <title>Single cell metagenomics reveals metabolic interactions within the superorganism composed of flagellate Streblomastix strix and complex community of Bacteroidetes bacteria on its surface.</title>
        <authorList>
            <person name="Treitli S.C."/>
            <person name="Kolisko M."/>
            <person name="Husnik F."/>
            <person name="Keeling P."/>
            <person name="Hampl V."/>
        </authorList>
    </citation>
    <scope>NUCLEOTIDE SEQUENCE</scope>
    <source>
        <strain evidence="1">STM</strain>
    </source>
</reference>
<dbReference type="Pfam" id="PF09907">
    <property type="entry name" value="HigB_toxin"/>
    <property type="match status" value="1"/>
</dbReference>
<sequence>PRIIEIFYTKHADARKALEEWYTKTEEADWRCFADIKRTFNSTDAIGDGRYVFNIKGTHYRIVAEIRFEAKKVYIHFIGTHDKYNKINGLTI</sequence>
<dbReference type="EMBL" id="SNRY01008826">
    <property type="protein sequence ID" value="KAA6307914.1"/>
    <property type="molecule type" value="Genomic_DNA"/>
</dbReference>
<evidence type="ECO:0008006" key="2">
    <source>
        <dbReference type="Google" id="ProtNLM"/>
    </source>
</evidence>
<dbReference type="GO" id="GO:0110001">
    <property type="term" value="C:toxin-antitoxin complex"/>
    <property type="evidence" value="ECO:0007669"/>
    <property type="project" value="InterPro"/>
</dbReference>
<accession>A0A5J4PH11</accession>
<protein>
    <recommendedName>
        <fullName evidence="2">mRNA interferase HigB</fullName>
    </recommendedName>
</protein>
<dbReference type="InterPro" id="IPR018669">
    <property type="entry name" value="Toxin_HigB"/>
</dbReference>
<gene>
    <name evidence="1" type="ORF">EZS27_040410</name>
</gene>
<proteinExistence type="predicted"/>
<feature type="non-terminal residue" evidence="1">
    <location>
        <position position="1"/>
    </location>
</feature>
<dbReference type="AlphaFoldDB" id="A0A5J4PH11"/>
<dbReference type="GO" id="GO:0003723">
    <property type="term" value="F:RNA binding"/>
    <property type="evidence" value="ECO:0007669"/>
    <property type="project" value="InterPro"/>
</dbReference>
<name>A0A5J4PH11_9ZZZZ</name>
<comment type="caution">
    <text evidence="1">The sequence shown here is derived from an EMBL/GenBank/DDBJ whole genome shotgun (WGS) entry which is preliminary data.</text>
</comment>
<organism evidence="1">
    <name type="scientific">termite gut metagenome</name>
    <dbReference type="NCBI Taxonomy" id="433724"/>
    <lineage>
        <taxon>unclassified sequences</taxon>
        <taxon>metagenomes</taxon>
        <taxon>organismal metagenomes</taxon>
    </lineage>
</organism>
<dbReference type="GO" id="GO:0004519">
    <property type="term" value="F:endonuclease activity"/>
    <property type="evidence" value="ECO:0007669"/>
    <property type="project" value="InterPro"/>
</dbReference>
<evidence type="ECO:0000313" key="1">
    <source>
        <dbReference type="EMBL" id="KAA6307914.1"/>
    </source>
</evidence>